<sequence length="388" mass="43693">MQLAGLKGKISPRHLSGFPIVIFPLLVAHTIKGRISPQRWRKTTLSTPTMERENLDYSTSRFATMSPLPSPDISHVAKPRDSSWCLRCLGFYVGLFKSNDGQACQDINFTCKHTGPGTKCDRCAGFGRRDRECLTIPNIQQNQAREVINRRRTIFHLENNLEQFISQANALNRVFREVERATRAHYEDVARQAQQQNEVEPEIGRGTTISGYEDDSDFRRLLRDVPRKSYASHPYESEDEDQPDEGDHESVFGSANQDSVRSAPRVPNVLPVNRAIQELRRLEEAQAAASRRLGEATWLGIKRGTAPGPETLVQPVHRMPGNSNPQNYDQMNIQGAIDQVERANAARELAFQQLGKVVYAMELPAGLAFERDQPESQGESRSQRVSDA</sequence>
<accession>A0AAX4J1R0</accession>
<keyword evidence="3" id="KW-1185">Reference proteome</keyword>
<proteinExistence type="predicted"/>
<protein>
    <submittedName>
        <fullName evidence="2">Uncharacterized protein</fullName>
    </submittedName>
</protein>
<dbReference type="Proteomes" id="UP001322277">
    <property type="component" value="Chromosome 10"/>
</dbReference>
<evidence type="ECO:0000313" key="2">
    <source>
        <dbReference type="EMBL" id="WQF89497.1"/>
    </source>
</evidence>
<reference evidence="3" key="1">
    <citation type="journal article" date="2023" name="bioRxiv">
        <title>Complete genome of the Medicago anthracnose fungus, Colletotrichum destructivum, reveals a mini-chromosome-like region within a core chromosome.</title>
        <authorList>
            <person name="Lapalu N."/>
            <person name="Simon A."/>
            <person name="Lu A."/>
            <person name="Plaumann P.-L."/>
            <person name="Amselem J."/>
            <person name="Pigne S."/>
            <person name="Auger A."/>
            <person name="Koch C."/>
            <person name="Dallery J.-F."/>
            <person name="O'Connell R.J."/>
        </authorList>
    </citation>
    <scope>NUCLEOTIDE SEQUENCE [LARGE SCALE GENOMIC DNA]</scope>
    <source>
        <strain evidence="3">CBS 520.97</strain>
    </source>
</reference>
<feature type="compositionally biased region" description="Acidic residues" evidence="1">
    <location>
        <begin position="237"/>
        <end position="247"/>
    </location>
</feature>
<evidence type="ECO:0000256" key="1">
    <source>
        <dbReference type="SAM" id="MobiDB-lite"/>
    </source>
</evidence>
<feature type="region of interest" description="Disordered" evidence="1">
    <location>
        <begin position="189"/>
        <end position="266"/>
    </location>
</feature>
<dbReference type="AlphaFoldDB" id="A0AAX4J1R0"/>
<feature type="compositionally biased region" description="Basic and acidic residues" evidence="1">
    <location>
        <begin position="217"/>
        <end position="227"/>
    </location>
</feature>
<dbReference type="EMBL" id="CP137314">
    <property type="protein sequence ID" value="WQF89497.1"/>
    <property type="molecule type" value="Genomic_DNA"/>
</dbReference>
<organism evidence="2 3">
    <name type="scientific">Colletotrichum destructivum</name>
    <dbReference type="NCBI Taxonomy" id="34406"/>
    <lineage>
        <taxon>Eukaryota</taxon>
        <taxon>Fungi</taxon>
        <taxon>Dikarya</taxon>
        <taxon>Ascomycota</taxon>
        <taxon>Pezizomycotina</taxon>
        <taxon>Sordariomycetes</taxon>
        <taxon>Hypocreomycetidae</taxon>
        <taxon>Glomerellales</taxon>
        <taxon>Glomerellaceae</taxon>
        <taxon>Colletotrichum</taxon>
        <taxon>Colletotrichum destructivum species complex</taxon>
    </lineage>
</organism>
<feature type="region of interest" description="Disordered" evidence="1">
    <location>
        <begin position="368"/>
        <end position="388"/>
    </location>
</feature>
<dbReference type="GeneID" id="87951011"/>
<dbReference type="RefSeq" id="XP_062786718.1">
    <property type="nucleotide sequence ID" value="XM_062930667.1"/>
</dbReference>
<dbReference type="KEGG" id="cdet:87951011"/>
<name>A0AAX4J1R0_9PEZI</name>
<evidence type="ECO:0000313" key="3">
    <source>
        <dbReference type="Proteomes" id="UP001322277"/>
    </source>
</evidence>
<gene>
    <name evidence="2" type="ORF">CDEST_14511</name>
</gene>